<dbReference type="VEuPathDB" id="ToxoDB:EMWEY_00037820"/>
<reference evidence="2" key="2">
    <citation type="submission" date="2013-10" db="EMBL/GenBank/DDBJ databases">
        <authorList>
            <person name="Aslett M."/>
        </authorList>
    </citation>
    <scope>NUCLEOTIDE SEQUENCE [LARGE SCALE GENOMIC DNA]</scope>
    <source>
        <strain evidence="2">Weybridge</strain>
    </source>
</reference>
<feature type="compositionally biased region" description="Low complexity" evidence="1">
    <location>
        <begin position="212"/>
        <end position="241"/>
    </location>
</feature>
<evidence type="ECO:0000313" key="3">
    <source>
        <dbReference type="Proteomes" id="UP000030763"/>
    </source>
</evidence>
<feature type="compositionally biased region" description="Low complexity" evidence="1">
    <location>
        <begin position="107"/>
        <end position="116"/>
    </location>
</feature>
<feature type="compositionally biased region" description="Basic and acidic residues" evidence="1">
    <location>
        <begin position="87"/>
        <end position="106"/>
    </location>
</feature>
<feature type="compositionally biased region" description="Low complexity" evidence="1">
    <location>
        <begin position="139"/>
        <end position="157"/>
    </location>
</feature>
<dbReference type="PROSITE" id="PS50096">
    <property type="entry name" value="IQ"/>
    <property type="match status" value="1"/>
</dbReference>
<feature type="region of interest" description="Disordered" evidence="1">
    <location>
        <begin position="857"/>
        <end position="923"/>
    </location>
</feature>
<feature type="compositionally biased region" description="Polar residues" evidence="1">
    <location>
        <begin position="886"/>
        <end position="903"/>
    </location>
</feature>
<feature type="non-terminal residue" evidence="2">
    <location>
        <position position="1"/>
    </location>
</feature>
<dbReference type="Proteomes" id="UP000030763">
    <property type="component" value="Unassembled WGS sequence"/>
</dbReference>
<feature type="region of interest" description="Disordered" evidence="1">
    <location>
        <begin position="604"/>
        <end position="760"/>
    </location>
</feature>
<evidence type="ECO:0000313" key="2">
    <source>
        <dbReference type="EMBL" id="CDJ61077.1"/>
    </source>
</evidence>
<protein>
    <submittedName>
        <fullName evidence="2">Uncharacterized protein</fullName>
    </submittedName>
</protein>
<feature type="compositionally biased region" description="Pro residues" evidence="1">
    <location>
        <begin position="285"/>
        <end position="295"/>
    </location>
</feature>
<feature type="compositionally biased region" description="Pro residues" evidence="1">
    <location>
        <begin position="117"/>
        <end position="127"/>
    </location>
</feature>
<feature type="region of interest" description="Disordered" evidence="1">
    <location>
        <begin position="38"/>
        <end position="359"/>
    </location>
</feature>
<name>U6MA59_EIMMA</name>
<sequence>CDEVDVDVLFVDEIDVVVHVVGDVCAYPLLFGWPPPRAPPPKAPAPQTSDTASSAAAGKTPALAAAAPASAPADAESPPVRQYGPLSKEEAEREKREGGEGGKVKGLEGVSKAKTAGPPPARPPPKATAPQTSNTASSAVAGKTPALAAAAPASAPADADRDEQTADGPLSKVEGESEKREGGEGGKVKGLEGVSKAKTAGRPPARPPPKATAPQTSDTASSAAAGNAPALAAAAPASAPADADREGQAVYGPLTKEEAEREKREGGEGGKVKGLEGVSKAETAGPPPARPPPKATAPQTSDTASSAAAGKTPALGAAAPASAPADADRDEQTEDGPLSKEEGEGEEREGGEGGKVKGLEGDAIRLQAMWRGHEVRTWIQAASIVRSMKWNFTAGSTKSTGTNGAEPRGSEPFNDAALELSVTKTYGPLVDGCSVSEVPLSVSCSQIRTSSTTEVADLSGKTNNEPTCIQDTKLTPEEVAPTFETVPLGHHKELPPTQKQSDVVCATGASCTGTTHSIPVGGFDAEAERRQHGGQPANEIAQVDLPLTIASGACDTFSGPEGADVAESPLPVEAVPSIVRGPYLADSMSPSSVVLSHQGVPDAAQHALRRAARELGSSPPVCHSDPETGEGNEDNNPCSTEPAQAENEDVLEHSSPDAAPHPPAGVEKPGEFGGNMEEQNDADDSSISQTLSQDAAGEKPLSLEDTLTSNAASEHAAADDVTPSDAIANRTVNIEDDSSTGSNAQSSQQLEAHPSKTPGRRIAYSVAPFVPFVGRPTKAAQRLQSPEVEAKIREETPTVESEGAVSSLGRRVSLALRSAYSIFGKVATAGRQHPAQREEGSGISHAAVGWLRRRSSDMTAAAQGGTAVGKEEVRTQNVQAAPVEGNGTSSVPLSHRPLSSTPPVVQRTPPVWPVGDVSMEESDRQTLAYETKRWGRRFTTVNTHEPRADGTGPTLNPFRRTHRTEEFVETHLQPIPKKK</sequence>
<evidence type="ECO:0000256" key="1">
    <source>
        <dbReference type="SAM" id="MobiDB-lite"/>
    </source>
</evidence>
<dbReference type="OMA" id="WRGHEVR"/>
<feature type="compositionally biased region" description="Basic and acidic residues" evidence="1">
    <location>
        <begin position="337"/>
        <end position="359"/>
    </location>
</feature>
<feature type="compositionally biased region" description="Basic and acidic residues" evidence="1">
    <location>
        <begin position="173"/>
        <end position="190"/>
    </location>
</feature>
<feature type="compositionally biased region" description="Low complexity" evidence="1">
    <location>
        <begin position="275"/>
        <end position="284"/>
    </location>
</feature>
<feature type="compositionally biased region" description="Low complexity" evidence="1">
    <location>
        <begin position="52"/>
        <end position="79"/>
    </location>
</feature>
<feature type="compositionally biased region" description="Low complexity" evidence="1">
    <location>
        <begin position="191"/>
        <end position="203"/>
    </location>
</feature>
<feature type="compositionally biased region" description="Polar residues" evidence="1">
    <location>
        <begin position="739"/>
        <end position="750"/>
    </location>
</feature>
<dbReference type="GeneID" id="25337768"/>
<keyword evidence="3" id="KW-1185">Reference proteome</keyword>
<feature type="region of interest" description="Disordered" evidence="1">
    <location>
        <begin position="938"/>
        <end position="961"/>
    </location>
</feature>
<feature type="compositionally biased region" description="Low complexity" evidence="1">
    <location>
        <begin position="307"/>
        <end position="325"/>
    </location>
</feature>
<proteinExistence type="predicted"/>
<accession>U6MA59</accession>
<feature type="compositionally biased region" description="Basic and acidic residues" evidence="1">
    <location>
        <begin position="255"/>
        <end position="274"/>
    </location>
</feature>
<dbReference type="RefSeq" id="XP_013337727.1">
    <property type="nucleotide sequence ID" value="XM_013482273.1"/>
</dbReference>
<reference evidence="2" key="1">
    <citation type="submission" date="2013-10" db="EMBL/GenBank/DDBJ databases">
        <title>Genomic analysis of the causative agents of coccidiosis in chickens.</title>
        <authorList>
            <person name="Reid A.J."/>
            <person name="Blake D."/>
            <person name="Billington K."/>
            <person name="Browne H."/>
            <person name="Dunn M."/>
            <person name="Hung S."/>
            <person name="Kawahara F."/>
            <person name="Miranda-Saavedra D."/>
            <person name="Mourier T."/>
            <person name="Nagra H."/>
            <person name="Otto T.D."/>
            <person name="Rawlings N."/>
            <person name="Sanchez A."/>
            <person name="Sanders M."/>
            <person name="Subramaniam C."/>
            <person name="Tay Y."/>
            <person name="Dear P."/>
            <person name="Doerig C."/>
            <person name="Gruber A."/>
            <person name="Parkinson J."/>
            <person name="Shirley M."/>
            <person name="Wan K.L."/>
            <person name="Berriman M."/>
            <person name="Tomley F."/>
            <person name="Pain A."/>
        </authorList>
    </citation>
    <scope>NUCLEOTIDE SEQUENCE [LARGE SCALE GENOMIC DNA]</scope>
    <source>
        <strain evidence="2">Weybridge</strain>
    </source>
</reference>
<organism evidence="2 3">
    <name type="scientific">Eimeria maxima</name>
    <name type="common">Coccidian parasite</name>
    <dbReference type="NCBI Taxonomy" id="5804"/>
    <lineage>
        <taxon>Eukaryota</taxon>
        <taxon>Sar</taxon>
        <taxon>Alveolata</taxon>
        <taxon>Apicomplexa</taxon>
        <taxon>Conoidasida</taxon>
        <taxon>Coccidia</taxon>
        <taxon>Eucoccidiorida</taxon>
        <taxon>Eimeriorina</taxon>
        <taxon>Eimeriidae</taxon>
        <taxon>Eimeria</taxon>
    </lineage>
</organism>
<dbReference type="AlphaFoldDB" id="U6MA59"/>
<dbReference type="EMBL" id="HG721998">
    <property type="protein sequence ID" value="CDJ61077.1"/>
    <property type="molecule type" value="Genomic_DNA"/>
</dbReference>
<gene>
    <name evidence="2" type="ORF">EMWEY_00037820</name>
</gene>
<dbReference type="OrthoDB" id="348164at2759"/>